<dbReference type="RefSeq" id="WP_089806780.1">
    <property type="nucleotide sequence ID" value="NZ_FOYT01000001.1"/>
</dbReference>
<proteinExistence type="inferred from homology"/>
<dbReference type="GO" id="GO:0007165">
    <property type="term" value="P:signal transduction"/>
    <property type="evidence" value="ECO:0007669"/>
    <property type="project" value="UniProtKB-KW"/>
</dbReference>
<evidence type="ECO:0000313" key="8">
    <source>
        <dbReference type="Proteomes" id="UP000198531"/>
    </source>
</evidence>
<dbReference type="Gene3D" id="1.10.287.950">
    <property type="entry name" value="Methyl-accepting chemotaxis protein"/>
    <property type="match status" value="1"/>
</dbReference>
<feature type="coiled-coil region" evidence="4">
    <location>
        <begin position="309"/>
        <end position="336"/>
    </location>
</feature>
<feature type="domain" description="Methyl-accepting transducer" evidence="6">
    <location>
        <begin position="238"/>
        <end position="474"/>
    </location>
</feature>
<dbReference type="PANTHER" id="PTHR32089">
    <property type="entry name" value="METHYL-ACCEPTING CHEMOTAXIS PROTEIN MCPB"/>
    <property type="match status" value="1"/>
</dbReference>
<evidence type="ECO:0000256" key="2">
    <source>
        <dbReference type="ARBA" id="ARBA00029447"/>
    </source>
</evidence>
<keyword evidence="4" id="KW-0175">Coiled coil</keyword>
<evidence type="ECO:0000313" key="7">
    <source>
        <dbReference type="EMBL" id="SFR47770.1"/>
    </source>
</evidence>
<dbReference type="PROSITE" id="PS50111">
    <property type="entry name" value="CHEMOTAXIS_TRANSDUC_2"/>
    <property type="match status" value="1"/>
</dbReference>
<dbReference type="CDD" id="cd01068">
    <property type="entry name" value="globin_sensor"/>
    <property type="match status" value="1"/>
</dbReference>
<dbReference type="GO" id="GO:0016020">
    <property type="term" value="C:membrane"/>
    <property type="evidence" value="ECO:0007669"/>
    <property type="project" value="InterPro"/>
</dbReference>
<sequence length="555" mass="59854">MEDDQFAVDDARRQTVDGTELAETMGLDAEEIAWRKSFNRFDESDAERLAELSPLFDSIADDVVDEFYDQLTSDDDAAEILGRSSKGLDVLKRDQASYLKSLGRGEYDRSYFERRARVGKIHDMLDVGPKFYLGAYSVYYERLVEAIGDDVKREFEGDAGADGDGGLLAGLRGQSAGGDVDAAVDAVVERTLSLLKLFLLDQQVAMETYIHSYSEEARQQADRRRELASQVERELRDPIDDVHRSSQVVSDRAEDIRDIASEQVEDMERVAGEVSQMSATVEEIAATAEEVENTSVEAATRAANGEEAADEAIEVMEEVSEAATEASEDVRRLQAKIDEVDGVIETINDIAEQTNLLALNASIEAARAGEAGEGFAVVAEEVKSLAEESQAQASEVEQTVKGVQSEADETVESLASTTEKLHEGIERGGEAMNSLGEIVDAVERTSEGIAEVADATDNQAMSAEQVSSAVENTRTQAERVASQVEDVAEASREQAEQVDAISAASERLAVDDGEAAAAETPATGDGTPPASVGTDGGVDEMPDHVRRRLADESGD</sequence>
<dbReference type="AlphaFoldDB" id="A0A1I6H026"/>
<dbReference type="SUPFAM" id="SSF58104">
    <property type="entry name" value="Methyl-accepting chemotaxis protein (MCP) signaling domain"/>
    <property type="match status" value="1"/>
</dbReference>
<feature type="region of interest" description="Disordered" evidence="5">
    <location>
        <begin position="508"/>
        <end position="555"/>
    </location>
</feature>
<keyword evidence="1 3" id="KW-0807">Transducer</keyword>
<keyword evidence="8" id="KW-1185">Reference proteome</keyword>
<dbReference type="PANTHER" id="PTHR32089:SF112">
    <property type="entry name" value="LYSOZYME-LIKE PROTEIN-RELATED"/>
    <property type="match status" value="1"/>
</dbReference>
<dbReference type="OrthoDB" id="8523at2157"/>
<dbReference type="InterPro" id="IPR039379">
    <property type="entry name" value="Protoglobin_sensor_dom"/>
</dbReference>
<dbReference type="Pfam" id="PF11563">
    <property type="entry name" value="Protoglobin"/>
    <property type="match status" value="1"/>
</dbReference>
<dbReference type="InterPro" id="IPR012292">
    <property type="entry name" value="Globin/Proto"/>
</dbReference>
<dbReference type="Proteomes" id="UP000198531">
    <property type="component" value="Unassembled WGS sequence"/>
</dbReference>
<evidence type="ECO:0000259" key="6">
    <source>
        <dbReference type="PROSITE" id="PS50111"/>
    </source>
</evidence>
<organism evidence="7 8">
    <name type="scientific">Halogeometricum rufum</name>
    <dbReference type="NCBI Taxonomy" id="553469"/>
    <lineage>
        <taxon>Archaea</taxon>
        <taxon>Methanobacteriati</taxon>
        <taxon>Methanobacteriota</taxon>
        <taxon>Stenosarchaea group</taxon>
        <taxon>Halobacteria</taxon>
        <taxon>Halobacteriales</taxon>
        <taxon>Haloferacaceae</taxon>
        <taxon>Halogeometricum</taxon>
    </lineage>
</organism>
<feature type="compositionally biased region" description="Low complexity" evidence="5">
    <location>
        <begin position="515"/>
        <end position="530"/>
    </location>
</feature>
<feature type="coiled-coil region" evidence="4">
    <location>
        <begin position="379"/>
        <end position="406"/>
    </location>
</feature>
<dbReference type="SUPFAM" id="SSF46458">
    <property type="entry name" value="Globin-like"/>
    <property type="match status" value="1"/>
</dbReference>
<dbReference type="GO" id="GO:0019825">
    <property type="term" value="F:oxygen binding"/>
    <property type="evidence" value="ECO:0007669"/>
    <property type="project" value="InterPro"/>
</dbReference>
<dbReference type="InterPro" id="IPR004089">
    <property type="entry name" value="MCPsignal_dom"/>
</dbReference>
<evidence type="ECO:0000256" key="3">
    <source>
        <dbReference type="PROSITE-ProRule" id="PRU00284"/>
    </source>
</evidence>
<evidence type="ECO:0000256" key="5">
    <source>
        <dbReference type="SAM" id="MobiDB-lite"/>
    </source>
</evidence>
<dbReference type="InterPro" id="IPR009050">
    <property type="entry name" value="Globin-like_sf"/>
</dbReference>
<dbReference type="PRINTS" id="PR00260">
    <property type="entry name" value="CHEMTRNSDUCR"/>
</dbReference>
<accession>A0A1I6H026</accession>
<dbReference type="STRING" id="553469.SAMN04487947_1896"/>
<dbReference type="GO" id="GO:0020037">
    <property type="term" value="F:heme binding"/>
    <property type="evidence" value="ECO:0007669"/>
    <property type="project" value="InterPro"/>
</dbReference>
<feature type="compositionally biased region" description="Basic and acidic residues" evidence="5">
    <location>
        <begin position="541"/>
        <end position="555"/>
    </location>
</feature>
<dbReference type="Gene3D" id="1.10.490.10">
    <property type="entry name" value="Globins"/>
    <property type="match status" value="1"/>
</dbReference>
<dbReference type="InterPro" id="IPR004090">
    <property type="entry name" value="Chemotax_Me-accpt_rcpt"/>
</dbReference>
<gene>
    <name evidence="7" type="ORF">SAMN04487947_1896</name>
</gene>
<comment type="similarity">
    <text evidence="2">Belongs to the methyl-accepting chemotaxis (MCP) protein family.</text>
</comment>
<dbReference type="GO" id="GO:0004888">
    <property type="term" value="F:transmembrane signaling receptor activity"/>
    <property type="evidence" value="ECO:0007669"/>
    <property type="project" value="InterPro"/>
</dbReference>
<dbReference type="EMBL" id="FOYT01000001">
    <property type="protein sequence ID" value="SFR47770.1"/>
    <property type="molecule type" value="Genomic_DNA"/>
</dbReference>
<dbReference type="Pfam" id="PF00015">
    <property type="entry name" value="MCPsignal"/>
    <property type="match status" value="1"/>
</dbReference>
<name>A0A1I6H026_9EURY</name>
<protein>
    <submittedName>
        <fullName evidence="7">Heam-based aerotactic trancducer</fullName>
    </submittedName>
</protein>
<dbReference type="CDD" id="cd11386">
    <property type="entry name" value="MCP_signal"/>
    <property type="match status" value="1"/>
</dbReference>
<dbReference type="SMART" id="SM00283">
    <property type="entry name" value="MA"/>
    <property type="match status" value="1"/>
</dbReference>
<evidence type="ECO:0000256" key="4">
    <source>
        <dbReference type="SAM" id="Coils"/>
    </source>
</evidence>
<reference evidence="8" key="1">
    <citation type="submission" date="2016-10" db="EMBL/GenBank/DDBJ databases">
        <authorList>
            <person name="Varghese N."/>
            <person name="Submissions S."/>
        </authorList>
    </citation>
    <scope>NUCLEOTIDE SEQUENCE [LARGE SCALE GENOMIC DNA]</scope>
    <source>
        <strain evidence="8">CGMCC 1.7736</strain>
    </source>
</reference>
<evidence type="ECO:0000256" key="1">
    <source>
        <dbReference type="ARBA" id="ARBA00023224"/>
    </source>
</evidence>
<dbReference type="GO" id="GO:0006935">
    <property type="term" value="P:chemotaxis"/>
    <property type="evidence" value="ECO:0007669"/>
    <property type="project" value="InterPro"/>
</dbReference>
<dbReference type="InterPro" id="IPR044398">
    <property type="entry name" value="Globin-sensor_dom"/>
</dbReference>